<dbReference type="RefSeq" id="WP_015063646.1">
    <property type="nucleotide sequence ID" value="NC_019382.1"/>
</dbReference>
<dbReference type="Proteomes" id="UP000007564">
    <property type="component" value="Chromosome"/>
</dbReference>
<dbReference type="HOGENOM" id="CLU_893364_0_0_4"/>
<protein>
    <submittedName>
        <fullName evidence="1">Putative exported protein</fullName>
    </submittedName>
</protein>
<sequence>MALTGTRTTIAAMLIVIPGALPAAAVAPELARLLPQHAPTLHGWLQAASARVQAFDAARQGCTPFEAWQLEQAGYQPQPGLPLGAGLGPLRAAGGTPGQPVWLADLAHLMLGADQAALLDPALLDLRADESAQLFEAAAPLFADSGFGATPIDAARWRLTLPAGMAPQTASPAAVAGQRLRAWWTQDVAMRPWRRLLNEIQMVWYEHPVNEARAARGAAPINALWLYGGATPWPAGAPAPARVCDELAAAQRAGDWAAWLDALAVLDAAQLAPLAGPHGRPVQPLQLLLLGDDRRAALTLKPRAGLARWLPAPKHNWNAWWSRPV</sequence>
<organism evidence="1 2">
    <name type="scientific">Bordetella bronchiseptica 253</name>
    <dbReference type="NCBI Taxonomy" id="568707"/>
    <lineage>
        <taxon>Bacteria</taxon>
        <taxon>Pseudomonadati</taxon>
        <taxon>Pseudomonadota</taxon>
        <taxon>Betaproteobacteria</taxon>
        <taxon>Burkholderiales</taxon>
        <taxon>Alcaligenaceae</taxon>
        <taxon>Bordetella</taxon>
    </lineage>
</organism>
<dbReference type="EMBL" id="HE965806">
    <property type="protein sequence ID" value="CCJ52043.1"/>
    <property type="molecule type" value="Genomic_DNA"/>
</dbReference>
<dbReference type="InterPro" id="IPR016631">
    <property type="entry name" value="Regulatory_RpfE"/>
</dbReference>
<accession>A0A0C6P108</accession>
<name>A0A0C6P108_BORBO</name>
<reference evidence="1 2" key="1">
    <citation type="journal article" date="2012" name="BMC Genomics">
        <title>Comparative genomics of the classical Bordetella subspecies: the evolution and exchange of virulence-associated diversity amongst closely related pathogens.</title>
        <authorList>
            <person name="Park J."/>
            <person name="Zhang Y."/>
            <person name="Buboltz A.M."/>
            <person name="Zhang X."/>
            <person name="Schuster S.C."/>
            <person name="Ahuja U."/>
            <person name="Liu M."/>
            <person name="Miller J.F."/>
            <person name="Sebaihia M."/>
            <person name="Bentley S.D."/>
            <person name="Parkhill J."/>
            <person name="Harvill E.T."/>
        </authorList>
    </citation>
    <scope>NUCLEOTIDE SEQUENCE [LARGE SCALE GENOMIC DNA]</scope>
    <source>
        <strain evidence="1 2">253</strain>
    </source>
</reference>
<gene>
    <name evidence="1" type="ORF">BN112_0125</name>
</gene>
<dbReference type="OrthoDB" id="5295974at2"/>
<dbReference type="KEGG" id="bbh:BN112_0125"/>
<dbReference type="PIRSF" id="PIRSF015283">
    <property type="entry name" value="Regulatory_RpfE"/>
    <property type="match status" value="1"/>
</dbReference>
<proteinExistence type="predicted"/>
<evidence type="ECO:0000313" key="2">
    <source>
        <dbReference type="Proteomes" id="UP000007564"/>
    </source>
</evidence>
<dbReference type="AlphaFoldDB" id="A0A0C6P108"/>
<evidence type="ECO:0000313" key="1">
    <source>
        <dbReference type="EMBL" id="CCJ52043.1"/>
    </source>
</evidence>